<keyword evidence="2" id="KW-1185">Reference proteome</keyword>
<dbReference type="EMBL" id="KJ645900">
    <property type="protein sequence ID" value="AII16978.1"/>
    <property type="molecule type" value="Genomic_DNA"/>
</dbReference>
<evidence type="ECO:0000313" key="1">
    <source>
        <dbReference type="EMBL" id="AII16978.1"/>
    </source>
</evidence>
<organism evidence="1 2">
    <name type="scientific">Aureococcus anophagefferens virus</name>
    <dbReference type="NCBI Taxonomy" id="1474867"/>
    <lineage>
        <taxon>Viruses</taxon>
        <taxon>Varidnaviria</taxon>
        <taxon>Bamfordvirae</taxon>
        <taxon>Nucleocytoviricota</taxon>
        <taxon>Megaviricetes</taxon>
        <taxon>Imitervirales</taxon>
        <taxon>Schizomimiviridae</taxon>
        <taxon>Kratosvirus</taxon>
        <taxon>Kratosvirus quantuckense</taxon>
    </lineage>
</organism>
<proteinExistence type="predicted"/>
<dbReference type="GeneID" id="20041426"/>
<dbReference type="Proteomes" id="UP000028667">
    <property type="component" value="Segment"/>
</dbReference>
<gene>
    <name evidence="1" type="ORF">AaV_048</name>
</gene>
<accession>A0A076FM71</accession>
<dbReference type="KEGG" id="vg:20041426"/>
<reference evidence="1 2" key="1">
    <citation type="journal article" date="2014" name="Virology">
        <title>Genome of brown tide virus (AaV), the little giant of the Megaviridae, elucidates NCLDV genome expansion and host-virus coevolution.</title>
        <authorList>
            <person name="Moniruzzaman M."/>
            <person name="LeCleir G.R."/>
            <person name="Brown C.M."/>
            <person name="Gobler C.J."/>
            <person name="Bidle K.D."/>
            <person name="Wilson W.H."/>
            <person name="Wilhelm S.W."/>
        </authorList>
    </citation>
    <scope>NUCLEOTIDE SEQUENCE [LARGE SCALE GENOMIC DNA]</scope>
    <source>
        <strain evidence="1">BtV-01</strain>
    </source>
</reference>
<dbReference type="RefSeq" id="YP_009052126.1">
    <property type="nucleotide sequence ID" value="NC_024697.1"/>
</dbReference>
<sequence length="247" mass="29041">MFFNFIIIATSYALTPKNVLFLGKNIKFYEKFQKTIIETNINSKMDYNDNFTKYSIISSLKNNDYNYIIANEVKPDIMGEILESMNKHNTNNLISLSKESFLNIGINSVEGLCKHFNISYCDLKYNSLTEKDVTEIVGVDYDKSIHFYKSYVSEKDLVDFCNECILDMKNPYLNETIYVKSSQKNDFEKEIAENNDIISKYAEWFGLFPKEKKWKNVRFTIYSIISGYLLADFVSHFFNPELTDFWE</sequence>
<name>A0A076FM71_9VIRU</name>
<evidence type="ECO:0000313" key="2">
    <source>
        <dbReference type="Proteomes" id="UP000028667"/>
    </source>
</evidence>
<protein>
    <submittedName>
        <fullName evidence="1">Uncharacterized protein</fullName>
    </submittedName>
</protein>